<comment type="similarity">
    <text evidence="2 9">Belongs to the mitochondrial pyruvate carrier (MPC) (TC 2.A.105) family.</text>
</comment>
<keyword evidence="6" id="KW-1133">Transmembrane helix</keyword>
<dbReference type="Proteomes" id="UP000681720">
    <property type="component" value="Unassembled WGS sequence"/>
</dbReference>
<dbReference type="Proteomes" id="UP000663866">
    <property type="component" value="Unassembled WGS sequence"/>
</dbReference>
<dbReference type="OrthoDB" id="869189at2759"/>
<dbReference type="EMBL" id="CAJOBJ010046465">
    <property type="protein sequence ID" value="CAF4352364.1"/>
    <property type="molecule type" value="Genomic_DNA"/>
</dbReference>
<dbReference type="GO" id="GO:0006850">
    <property type="term" value="P:pyruvate import into mitochondria"/>
    <property type="evidence" value="ECO:0007669"/>
    <property type="project" value="InterPro"/>
</dbReference>
<protein>
    <recommendedName>
        <fullName evidence="9">Mitochondrial pyruvate carrier</fullName>
    </recommendedName>
</protein>
<name>A0A816XJ29_9BILA</name>
<dbReference type="GO" id="GO:0005743">
    <property type="term" value="C:mitochondrial inner membrane"/>
    <property type="evidence" value="ECO:0007669"/>
    <property type="project" value="UniProtKB-SubCell"/>
</dbReference>
<evidence type="ECO:0000313" key="12">
    <source>
        <dbReference type="EMBL" id="CAF2146023.1"/>
    </source>
</evidence>
<dbReference type="AlphaFoldDB" id="A0A816XJ29"/>
<dbReference type="Proteomes" id="UP000663824">
    <property type="component" value="Unassembled WGS sequence"/>
</dbReference>
<keyword evidence="8" id="KW-0472">Membrane</keyword>
<keyword evidence="3 9" id="KW-0813">Transport</keyword>
<accession>A0A816XJ29</accession>
<dbReference type="InterPro" id="IPR005336">
    <property type="entry name" value="MPC"/>
</dbReference>
<gene>
    <name evidence="17" type="ORF">BYL167_LOCUS42478</name>
    <name evidence="10" type="ORF">CJN711_LOCUS6490</name>
    <name evidence="15" type="ORF">GIL414_LOCUS28040</name>
    <name evidence="11" type="ORF">KQP761_LOCUS30039</name>
    <name evidence="12" type="ORF">MBJ925_LOCUS30392</name>
    <name evidence="16" type="ORF">OVN521_LOCUS43054</name>
    <name evidence="14" type="ORF">UXM345_LOCUS14947</name>
    <name evidence="13" type="ORF">XDN619_LOCUS33881</name>
</gene>
<evidence type="ECO:0000256" key="5">
    <source>
        <dbReference type="ARBA" id="ARBA00022792"/>
    </source>
</evidence>
<reference evidence="12" key="1">
    <citation type="submission" date="2021-02" db="EMBL/GenBank/DDBJ databases">
        <authorList>
            <person name="Nowell W R."/>
        </authorList>
    </citation>
    <scope>NUCLEOTIDE SEQUENCE</scope>
</reference>
<proteinExistence type="inferred from homology"/>
<evidence type="ECO:0000256" key="2">
    <source>
        <dbReference type="ARBA" id="ARBA00006416"/>
    </source>
</evidence>
<evidence type="ECO:0000256" key="4">
    <source>
        <dbReference type="ARBA" id="ARBA00022692"/>
    </source>
</evidence>
<dbReference type="Proteomes" id="UP000681967">
    <property type="component" value="Unassembled WGS sequence"/>
</dbReference>
<keyword evidence="19" id="KW-1185">Reference proteome</keyword>
<comment type="subcellular location">
    <subcellularLocation>
        <location evidence="1 9">Mitochondrion inner membrane</location>
        <topology evidence="1 9">Multi-pass membrane protein</topology>
    </subcellularLocation>
</comment>
<dbReference type="EMBL" id="CAJNOW010016626">
    <property type="protein sequence ID" value="CAF1651329.1"/>
    <property type="molecule type" value="Genomic_DNA"/>
</dbReference>
<dbReference type="Proteomes" id="UP000663834">
    <property type="component" value="Unassembled WGS sequence"/>
</dbReference>
<comment type="function">
    <text evidence="9">Mediates the uptake of pyruvate into mitochondria.</text>
</comment>
<evidence type="ECO:0000256" key="3">
    <source>
        <dbReference type="ARBA" id="ARBA00022448"/>
    </source>
</evidence>
<evidence type="ECO:0000256" key="1">
    <source>
        <dbReference type="ARBA" id="ARBA00004448"/>
    </source>
</evidence>
<evidence type="ECO:0000313" key="19">
    <source>
        <dbReference type="Proteomes" id="UP000663866"/>
    </source>
</evidence>
<dbReference type="Proteomes" id="UP000663887">
    <property type="component" value="Unassembled WGS sequence"/>
</dbReference>
<dbReference type="Pfam" id="PF03650">
    <property type="entry name" value="MPC"/>
    <property type="match status" value="1"/>
</dbReference>
<dbReference type="Proteomes" id="UP000663842">
    <property type="component" value="Unassembled WGS sequence"/>
</dbReference>
<evidence type="ECO:0000313" key="16">
    <source>
        <dbReference type="EMBL" id="CAF4547372.1"/>
    </source>
</evidence>
<evidence type="ECO:0000313" key="14">
    <source>
        <dbReference type="EMBL" id="CAF3979295.1"/>
    </source>
</evidence>
<keyword evidence="7 9" id="KW-0496">Mitochondrion</keyword>
<evidence type="ECO:0000313" key="17">
    <source>
        <dbReference type="EMBL" id="CAF4658250.1"/>
    </source>
</evidence>
<evidence type="ECO:0000313" key="10">
    <source>
        <dbReference type="EMBL" id="CAF1087319.1"/>
    </source>
</evidence>
<dbReference type="EMBL" id="CAJOBG010060533">
    <property type="protein sequence ID" value="CAF4547372.1"/>
    <property type="molecule type" value="Genomic_DNA"/>
</dbReference>
<evidence type="ECO:0000256" key="9">
    <source>
        <dbReference type="RuleBase" id="RU363100"/>
    </source>
</evidence>
<evidence type="ECO:0000313" key="15">
    <source>
        <dbReference type="EMBL" id="CAF4352364.1"/>
    </source>
</evidence>
<keyword evidence="5 9" id="KW-0999">Mitochondrion inner membrane</keyword>
<dbReference type="EMBL" id="CAJNRG010017369">
    <property type="protein sequence ID" value="CAF2222657.1"/>
    <property type="molecule type" value="Genomic_DNA"/>
</dbReference>
<dbReference type="EMBL" id="CAJNOV010002048">
    <property type="protein sequence ID" value="CAF1087319.1"/>
    <property type="molecule type" value="Genomic_DNA"/>
</dbReference>
<evidence type="ECO:0000313" key="11">
    <source>
        <dbReference type="EMBL" id="CAF1651329.1"/>
    </source>
</evidence>
<sequence length="129" mass="14732">MFILSDLYRVSIGVGNRVLTPRMKQIVKWDHPAGMKYIHFWAPLMKWSLVGAGFGDMLRPANKLSLNQSISLFATGAIWSRYSMVIVPKNYMLFAVNIFLAFVGGQQVARIAHYRYTHLETPNANEKQI</sequence>
<evidence type="ECO:0000256" key="7">
    <source>
        <dbReference type="ARBA" id="ARBA00023128"/>
    </source>
</evidence>
<dbReference type="Proteomes" id="UP000663855">
    <property type="component" value="Unassembled WGS sequence"/>
</dbReference>
<dbReference type="EMBL" id="CAJOBF010001738">
    <property type="protein sequence ID" value="CAF3979295.1"/>
    <property type="molecule type" value="Genomic_DNA"/>
</dbReference>
<organism evidence="12 18">
    <name type="scientific">Rotaria magnacalcarata</name>
    <dbReference type="NCBI Taxonomy" id="392030"/>
    <lineage>
        <taxon>Eukaryota</taxon>
        <taxon>Metazoa</taxon>
        <taxon>Spiralia</taxon>
        <taxon>Gnathifera</taxon>
        <taxon>Rotifera</taxon>
        <taxon>Eurotatoria</taxon>
        <taxon>Bdelloidea</taxon>
        <taxon>Philodinida</taxon>
        <taxon>Philodinidae</taxon>
        <taxon>Rotaria</taxon>
    </lineage>
</organism>
<evidence type="ECO:0000313" key="18">
    <source>
        <dbReference type="Proteomes" id="UP000663824"/>
    </source>
</evidence>
<dbReference type="EMBL" id="CAJOBH010110397">
    <property type="protein sequence ID" value="CAF4658250.1"/>
    <property type="molecule type" value="Genomic_DNA"/>
</dbReference>
<dbReference type="EMBL" id="CAJNRE010016421">
    <property type="protein sequence ID" value="CAF2146023.1"/>
    <property type="molecule type" value="Genomic_DNA"/>
</dbReference>
<evidence type="ECO:0000256" key="8">
    <source>
        <dbReference type="ARBA" id="ARBA00023136"/>
    </source>
</evidence>
<keyword evidence="4" id="KW-0812">Transmembrane</keyword>
<evidence type="ECO:0000313" key="13">
    <source>
        <dbReference type="EMBL" id="CAF2222657.1"/>
    </source>
</evidence>
<comment type="caution">
    <text evidence="12">The sequence shown here is derived from an EMBL/GenBank/DDBJ whole genome shotgun (WGS) entry which is preliminary data.</text>
</comment>
<evidence type="ECO:0000256" key="6">
    <source>
        <dbReference type="ARBA" id="ARBA00022989"/>
    </source>
</evidence>